<dbReference type="Pfam" id="PF00149">
    <property type="entry name" value="Metallophos"/>
    <property type="match status" value="1"/>
</dbReference>
<name>A0A2T3MUT7_9GAMM</name>
<reference evidence="4 5" key="1">
    <citation type="submission" date="2018-03" db="EMBL/GenBank/DDBJ databases">
        <title>Whole genome sequencing of Histamine producing bacteria.</title>
        <authorList>
            <person name="Butler K."/>
        </authorList>
    </citation>
    <scope>NUCLEOTIDE SEQUENCE [LARGE SCALE GENOMIC DNA]</scope>
    <source>
        <strain evidence="4 5">DSM 16190</strain>
    </source>
</reference>
<feature type="region of interest" description="Disordered" evidence="1">
    <location>
        <begin position="399"/>
        <end position="425"/>
    </location>
</feature>
<dbReference type="InterPro" id="IPR014756">
    <property type="entry name" value="Ig_E-set"/>
</dbReference>
<proteinExistence type="predicted"/>
<dbReference type="InterPro" id="IPR035986">
    <property type="entry name" value="PKD_dom_sf"/>
</dbReference>
<comment type="caution">
    <text evidence="4">The sequence shown here is derived from an EMBL/GenBank/DDBJ whole genome shotgun (WGS) entry which is preliminary data.</text>
</comment>
<dbReference type="Proteomes" id="UP000240904">
    <property type="component" value="Unassembled WGS sequence"/>
</dbReference>
<protein>
    <recommendedName>
        <fullName evidence="3">PKD/Chitinase domain-containing protein</fullName>
    </recommendedName>
</protein>
<dbReference type="Gene3D" id="3.60.21.10">
    <property type="match status" value="1"/>
</dbReference>
<dbReference type="OrthoDB" id="7156875at2"/>
<feature type="domain" description="PKD/Chitinase" evidence="3">
    <location>
        <begin position="777"/>
        <end position="866"/>
    </location>
</feature>
<dbReference type="PANTHER" id="PTHR46343:SF2">
    <property type="entry name" value="SUSHI_VON WILLEBRAND FACTOR TYPE A_EGF_PENTRAXIN DOMAIN-CONTAINING 1"/>
    <property type="match status" value="1"/>
</dbReference>
<feature type="transmembrane region" description="Helical" evidence="2">
    <location>
        <begin position="23"/>
        <end position="43"/>
    </location>
</feature>
<feature type="domain" description="PKD/Chitinase" evidence="3">
    <location>
        <begin position="228"/>
        <end position="315"/>
    </location>
</feature>
<dbReference type="RefSeq" id="WP_107284421.1">
    <property type="nucleotide sequence ID" value="NZ_PYMC01000013.1"/>
</dbReference>
<sequence length="1397" mass="143070">MYGINLTKRKTKLSFLFSSLDKAIYYIFVIPVIFCLLTVEVSAEPTILEVRVSASTDDAEEKTSGGMRLTSSDLEFVYDGGDQTVGMRFNTVTIPAGASITDAYIQFQADETNSETTSLMIEGVAEDSTPTFSGTFGNLSSRSRTVSFVSWAPAPWTVVGEAGLAQRTPSITSIIQEIVNRPGWLSGNSLVIIVTGTGERVAEAFDGVPGAAPLLHVEYTGAGNSTPTVSITEPADNTTFPVGDPVTFASTASDSEDGDLTGSLAWSSSRDGGIGTGGSFSISTLSQGTHTITASVTDSGGLAGTDQITVTVGDVPAMLDVRVASSSDDAEEKASGAMKLASSDLELVYDGSVQTVGMRFNAVAIPPGASIEHAYIQLQVDETSTGTTSLTLVGENSEDATTFTSSSGNISSRNRTTNTVSWSPPSWTTVGEAGPDQQTPDIAPIIQEIVNQPGWSSGNSLVIIVTGTGERAAEAYDGATGAAPLLHVEYTATGNTTPTVGISAPADNASFAAGDAIAFSGTASDSEDGDLLGSLSWISSLDGTIGTGGSFSTSSLSAGTHTITASVSDSGGLAGSAQITVTVTVVTGNTAPTVGISTPADNASFAADDAITFSGTANDTEDDDLGSSLSWSSNLDGTIGTGGSFSTSSLSVGTHTITASVSDSGGLAASAQITVTVGTGNITPTVGISAPADNASFVVGDMVTFSGTANDTEDGDLGSSLGWSSNLDGIIGTGGAFSTSSLSAGTHTITASVSDSEGQPASAQITVTVTVVTANTAPTVGVSAPAGNASFAVGDTVTFSGTATDAEDGDLGSSLAWSSSLDGAIGTGGAFSTSSLSEGNHTITASVSDTGGLAGSAQITVTVGEAATTLDVRVAASSDDAEEIASGRIRLTSADLEFVYDGSEQTVGLRFNGVTMPQGASIERAYIQLQADETNSDTTLLAIEAEITDNASTFTSSEGNVSLRKRTSNSVSWFPPPWTTVGEAGPDQRTPDIAPIIQEIVDQPEWVSGNSLAIIISGIGERVAESFEGKSAAAPLLHVEYRGGEDNLVEPPEITFFTPASAQVASVVEITGSNFREAINVAFNGISSTFRVASGNTIYATVPPGDASGPITVSDLKGNAISATEFSLVPSPPVLVGAGDIGECVGVDNGATASLLDNIAGTVFTAGDNVHGNGTIEEFADCFDQTWGRHKHRTRPAPGNHEHETIGAADYFEYFGPAAGELGKGYYSYDVGDWHIIVLNSECHKVGGCESDSPQGLWLQANLLKHPSTCTLAIWHQPRFSSGHIGNNPGLSDFWQMLYDAGAELVISGHSHGYERFAPQDVNGAIDTLQGIRQFVVGTGGVNVVTIPESEIAPNSEVHDGDTHGVIKLTLNPGSYEWEFIPVEGKVFSDSGSTPCH</sequence>
<dbReference type="SUPFAM" id="SSF81296">
    <property type="entry name" value="E set domains"/>
    <property type="match status" value="1"/>
</dbReference>
<dbReference type="SMART" id="SM00089">
    <property type="entry name" value="PKD"/>
    <property type="match status" value="5"/>
</dbReference>
<dbReference type="SUPFAM" id="SSF49299">
    <property type="entry name" value="PKD domain"/>
    <property type="match status" value="1"/>
</dbReference>
<dbReference type="InterPro" id="IPR043555">
    <property type="entry name" value="SRPX-like"/>
</dbReference>
<dbReference type="InterPro" id="IPR013783">
    <property type="entry name" value="Ig-like_fold"/>
</dbReference>
<feature type="domain" description="PKD/Chitinase" evidence="3">
    <location>
        <begin position="593"/>
        <end position="680"/>
    </location>
</feature>
<feature type="domain" description="PKD/Chitinase" evidence="3">
    <location>
        <begin position="499"/>
        <end position="586"/>
    </location>
</feature>
<dbReference type="InterPro" id="IPR022409">
    <property type="entry name" value="PKD/Chitinase_dom"/>
</dbReference>
<accession>A0A2T3MUT7</accession>
<dbReference type="InterPro" id="IPR029052">
    <property type="entry name" value="Metallo-depent_PP-like"/>
</dbReference>
<evidence type="ECO:0000256" key="1">
    <source>
        <dbReference type="SAM" id="MobiDB-lite"/>
    </source>
</evidence>
<keyword evidence="2" id="KW-0472">Membrane</keyword>
<dbReference type="PANTHER" id="PTHR46343">
    <property type="entry name" value="HYR DOMAIN-CONTAINING PROTEIN"/>
    <property type="match status" value="1"/>
</dbReference>
<feature type="domain" description="PKD/Chitinase" evidence="3">
    <location>
        <begin position="687"/>
        <end position="772"/>
    </location>
</feature>
<dbReference type="InterPro" id="IPR004843">
    <property type="entry name" value="Calcineurin-like_PHP"/>
</dbReference>
<keyword evidence="5" id="KW-1185">Reference proteome</keyword>
<evidence type="ECO:0000313" key="4">
    <source>
        <dbReference type="EMBL" id="PSW03729.1"/>
    </source>
</evidence>
<dbReference type="Gene3D" id="2.60.40.10">
    <property type="entry name" value="Immunoglobulins"/>
    <property type="match status" value="6"/>
</dbReference>
<evidence type="ECO:0000313" key="5">
    <source>
        <dbReference type="Proteomes" id="UP000240904"/>
    </source>
</evidence>
<dbReference type="EMBL" id="PYMC01000013">
    <property type="protein sequence ID" value="PSW03729.1"/>
    <property type="molecule type" value="Genomic_DNA"/>
</dbReference>
<dbReference type="SUPFAM" id="SSF56300">
    <property type="entry name" value="Metallo-dependent phosphatases"/>
    <property type="match status" value="1"/>
</dbReference>
<organism evidence="4 5">
    <name type="scientific">Photobacterium lipolyticum</name>
    <dbReference type="NCBI Taxonomy" id="266810"/>
    <lineage>
        <taxon>Bacteria</taxon>
        <taxon>Pseudomonadati</taxon>
        <taxon>Pseudomonadota</taxon>
        <taxon>Gammaproteobacteria</taxon>
        <taxon>Vibrionales</taxon>
        <taxon>Vibrionaceae</taxon>
        <taxon>Photobacterium</taxon>
    </lineage>
</organism>
<keyword evidence="2" id="KW-1133">Transmembrane helix</keyword>
<evidence type="ECO:0000256" key="2">
    <source>
        <dbReference type="SAM" id="Phobius"/>
    </source>
</evidence>
<dbReference type="GO" id="GO:0016787">
    <property type="term" value="F:hydrolase activity"/>
    <property type="evidence" value="ECO:0007669"/>
    <property type="project" value="InterPro"/>
</dbReference>
<evidence type="ECO:0000259" key="3">
    <source>
        <dbReference type="SMART" id="SM00089"/>
    </source>
</evidence>
<gene>
    <name evidence="4" type="ORF">C9I89_16485</name>
</gene>
<keyword evidence="2" id="KW-0812">Transmembrane</keyword>